<feature type="non-terminal residue" evidence="7">
    <location>
        <position position="1"/>
    </location>
</feature>
<dbReference type="GO" id="GO:0003682">
    <property type="term" value="F:chromatin binding"/>
    <property type="evidence" value="ECO:0007669"/>
    <property type="project" value="TreeGrafter"/>
</dbReference>
<feature type="compositionally biased region" description="Acidic residues" evidence="5">
    <location>
        <begin position="18"/>
        <end position="52"/>
    </location>
</feature>
<evidence type="ECO:0000259" key="6">
    <source>
        <dbReference type="PROSITE" id="PS50013"/>
    </source>
</evidence>
<feature type="domain" description="Chromo" evidence="6">
    <location>
        <begin position="199"/>
        <end position="270"/>
    </location>
</feature>
<dbReference type="InterPro" id="IPR023780">
    <property type="entry name" value="Chromo_domain"/>
</dbReference>
<organism evidence="7">
    <name type="scientific">Auxenochlorella protothecoides</name>
    <name type="common">Green microalga</name>
    <name type="synonym">Chlorella protothecoides</name>
    <dbReference type="NCBI Taxonomy" id="3075"/>
    <lineage>
        <taxon>Eukaryota</taxon>
        <taxon>Viridiplantae</taxon>
        <taxon>Chlorophyta</taxon>
        <taxon>core chlorophytes</taxon>
        <taxon>Trebouxiophyceae</taxon>
        <taxon>Chlorellales</taxon>
        <taxon>Chlorellaceae</taxon>
        <taxon>Auxenochlorella</taxon>
    </lineage>
</organism>
<accession>A0A1D1ZRL0</accession>
<evidence type="ECO:0000256" key="5">
    <source>
        <dbReference type="SAM" id="MobiDB-lite"/>
    </source>
</evidence>
<dbReference type="GO" id="GO:0003677">
    <property type="term" value="F:DNA binding"/>
    <property type="evidence" value="ECO:0007669"/>
    <property type="project" value="TreeGrafter"/>
</dbReference>
<keyword evidence="2" id="KW-0067">ATP-binding</keyword>
<keyword evidence="3" id="KW-0539">Nucleus</keyword>
<dbReference type="InterPro" id="IPR016197">
    <property type="entry name" value="Chromo-like_dom_sf"/>
</dbReference>
<dbReference type="GO" id="GO:0005524">
    <property type="term" value="F:ATP binding"/>
    <property type="evidence" value="ECO:0007669"/>
    <property type="project" value="UniProtKB-KW"/>
</dbReference>
<dbReference type="GO" id="GO:0042393">
    <property type="term" value="F:histone binding"/>
    <property type="evidence" value="ECO:0007669"/>
    <property type="project" value="TreeGrafter"/>
</dbReference>
<dbReference type="CDD" id="cd18660">
    <property type="entry name" value="CD1_tandem"/>
    <property type="match status" value="1"/>
</dbReference>
<evidence type="ECO:0000256" key="1">
    <source>
        <dbReference type="ARBA" id="ARBA00022741"/>
    </source>
</evidence>
<dbReference type="InterPro" id="IPR000953">
    <property type="entry name" value="Chromo/chromo_shadow_dom"/>
</dbReference>
<dbReference type="SUPFAM" id="SSF54160">
    <property type="entry name" value="Chromo domain-like"/>
    <property type="match status" value="2"/>
</dbReference>
<gene>
    <name evidence="7" type="ORF">g.57545</name>
</gene>
<dbReference type="InterPro" id="IPR038718">
    <property type="entry name" value="SNF2-like_sf"/>
</dbReference>
<evidence type="ECO:0000256" key="2">
    <source>
        <dbReference type="ARBA" id="ARBA00022840"/>
    </source>
</evidence>
<feature type="compositionally biased region" description="Pro residues" evidence="5">
    <location>
        <begin position="127"/>
        <end position="136"/>
    </location>
</feature>
<feature type="compositionally biased region" description="Low complexity" evidence="5">
    <location>
        <begin position="149"/>
        <end position="164"/>
    </location>
</feature>
<name>A0A1D1ZRL0_AUXPR</name>
<dbReference type="GO" id="GO:0034728">
    <property type="term" value="P:nucleosome organization"/>
    <property type="evidence" value="ECO:0007669"/>
    <property type="project" value="TreeGrafter"/>
</dbReference>
<feature type="compositionally biased region" description="Acidic residues" evidence="5">
    <location>
        <begin position="95"/>
        <end position="119"/>
    </location>
</feature>
<proteinExistence type="predicted"/>
<dbReference type="GO" id="GO:0140658">
    <property type="term" value="F:ATP-dependent chromatin remodeler activity"/>
    <property type="evidence" value="ECO:0007669"/>
    <property type="project" value="TreeGrafter"/>
</dbReference>
<sequence>EEEEESEVARARDADFHAEEEEEEEEEDEEVDEEDDEFEASASPIDDDEDFEAAISARRPTAPPAQRKRAAPAPARRAQRGAAQRARTSFVADDSSSDDAADQEEEEEEEWDDGMLQEDDERRPPPARRAPPPAPLPRVKLRIVSRPPSADSLRGSSGAASSGDDSSDDSAEAEQRAAARRRRVAPVLLSPQELAEMGDEVERVIKHRDMEGVPTNPTRPWDSREFYVKWARNSYLHCSWDTLGTLSQLAGFKRVLNYCRRVDEARARRAALSAEERELSDLQAALQEQLEEEHSRVERVVAERGGGGVGSGEDHGYGSSSGPAAGPRYLVKWRGLPYGECTFEAARDVLRVGGGDAIAAWQAREAARARPRVGVAAARREFAAAGTKALAEQPAFLRGGRLRDYQLDSLNWLSYSWARGVNCILADEMG</sequence>
<evidence type="ECO:0000256" key="4">
    <source>
        <dbReference type="SAM" id="Coils"/>
    </source>
</evidence>
<keyword evidence="4" id="KW-0175">Coiled coil</keyword>
<dbReference type="EMBL" id="GDKF01009024">
    <property type="protein sequence ID" value="JAT69598.1"/>
    <property type="molecule type" value="Transcribed_RNA"/>
</dbReference>
<feature type="compositionally biased region" description="Basic and acidic residues" evidence="5">
    <location>
        <begin position="7"/>
        <end position="17"/>
    </location>
</feature>
<keyword evidence="1" id="KW-0547">Nucleotide-binding</keyword>
<dbReference type="PROSITE" id="PS50013">
    <property type="entry name" value="CHROMO_2"/>
    <property type="match status" value="1"/>
</dbReference>
<dbReference type="GO" id="GO:0005634">
    <property type="term" value="C:nucleus"/>
    <property type="evidence" value="ECO:0007669"/>
    <property type="project" value="TreeGrafter"/>
</dbReference>
<feature type="region of interest" description="Disordered" evidence="5">
    <location>
        <begin position="1"/>
        <end position="184"/>
    </location>
</feature>
<dbReference type="PANTHER" id="PTHR45623:SF14">
    <property type="entry name" value="CHROMODOMAIN-HELICASE-DNA-BINDING PROTEIN 1"/>
    <property type="match status" value="1"/>
</dbReference>
<dbReference type="Pfam" id="PF00385">
    <property type="entry name" value="Chromo"/>
    <property type="match status" value="1"/>
</dbReference>
<feature type="non-terminal residue" evidence="7">
    <location>
        <position position="430"/>
    </location>
</feature>
<dbReference type="GO" id="GO:0000785">
    <property type="term" value="C:chromatin"/>
    <property type="evidence" value="ECO:0007669"/>
    <property type="project" value="TreeGrafter"/>
</dbReference>
<dbReference type="Gene3D" id="2.40.50.40">
    <property type="match status" value="2"/>
</dbReference>
<dbReference type="Gene3D" id="3.40.50.10810">
    <property type="entry name" value="Tandem AAA-ATPase domain"/>
    <property type="match status" value="1"/>
</dbReference>
<dbReference type="PANTHER" id="PTHR45623">
    <property type="entry name" value="CHROMODOMAIN-HELICASE-DNA-BINDING PROTEIN 3-RELATED-RELATED"/>
    <property type="match status" value="1"/>
</dbReference>
<feature type="coiled-coil region" evidence="4">
    <location>
        <begin position="262"/>
        <end position="303"/>
    </location>
</feature>
<protein>
    <recommendedName>
        <fullName evidence="6">Chromo domain-containing protein</fullName>
    </recommendedName>
</protein>
<dbReference type="GO" id="GO:0016887">
    <property type="term" value="F:ATP hydrolysis activity"/>
    <property type="evidence" value="ECO:0007669"/>
    <property type="project" value="TreeGrafter"/>
</dbReference>
<evidence type="ECO:0000313" key="7">
    <source>
        <dbReference type="EMBL" id="JAT69598.1"/>
    </source>
</evidence>
<dbReference type="SMART" id="SM00298">
    <property type="entry name" value="CHROMO"/>
    <property type="match status" value="2"/>
</dbReference>
<dbReference type="AlphaFoldDB" id="A0A1D1ZRL0"/>
<reference evidence="7" key="1">
    <citation type="submission" date="2015-08" db="EMBL/GenBank/DDBJ databases">
        <authorList>
            <person name="Babu N.S."/>
            <person name="Beckwith C.J."/>
            <person name="Beseler K.G."/>
            <person name="Brison A."/>
            <person name="Carone J.V."/>
            <person name="Caskin T.P."/>
            <person name="Diamond M."/>
            <person name="Durham M.E."/>
            <person name="Foxe J.M."/>
            <person name="Go M."/>
            <person name="Henderson B.A."/>
            <person name="Jones I.B."/>
            <person name="McGettigan J.A."/>
            <person name="Micheletti S.J."/>
            <person name="Nasrallah M.E."/>
            <person name="Ortiz D."/>
            <person name="Piller C.R."/>
            <person name="Privatt S.R."/>
            <person name="Schneider S.L."/>
            <person name="Sharp S."/>
            <person name="Smith T.C."/>
            <person name="Stanton J.D."/>
            <person name="Ullery H.E."/>
            <person name="Wilson R.J."/>
            <person name="Serrano M.G."/>
            <person name="Buck G."/>
            <person name="Lee V."/>
            <person name="Wang Y."/>
            <person name="Carvalho R."/>
            <person name="Voegtly L."/>
            <person name="Shi R."/>
            <person name="Duckworth R."/>
            <person name="Johnson A."/>
            <person name="Loviza R."/>
            <person name="Walstead R."/>
            <person name="Shah Z."/>
            <person name="Kiflezghi M."/>
            <person name="Wade K."/>
            <person name="Ball S.L."/>
            <person name="Bradley K.W."/>
            <person name="Asai D.J."/>
            <person name="Bowman C.A."/>
            <person name="Russell D.A."/>
            <person name="Pope W.H."/>
            <person name="Jacobs-Sera D."/>
            <person name="Hendrix R.W."/>
            <person name="Hatfull G.F."/>
        </authorList>
    </citation>
    <scope>NUCLEOTIDE SEQUENCE</scope>
</reference>
<feature type="compositionally biased region" description="Low complexity" evidence="5">
    <location>
        <begin position="71"/>
        <end position="87"/>
    </location>
</feature>
<evidence type="ECO:0000256" key="3">
    <source>
        <dbReference type="ARBA" id="ARBA00023242"/>
    </source>
</evidence>